<organism evidence="1 2">
    <name type="scientific">Methylobacterium variabile</name>
    <dbReference type="NCBI Taxonomy" id="298794"/>
    <lineage>
        <taxon>Bacteria</taxon>
        <taxon>Pseudomonadati</taxon>
        <taxon>Pseudomonadota</taxon>
        <taxon>Alphaproteobacteria</taxon>
        <taxon>Hyphomicrobiales</taxon>
        <taxon>Methylobacteriaceae</taxon>
        <taxon>Methylobacterium</taxon>
    </lineage>
</organism>
<protein>
    <submittedName>
        <fullName evidence="1">Uncharacterized protein</fullName>
    </submittedName>
</protein>
<sequence>MEPFKRPAAVPDRQISFLFEQDGLEGLSAQERDTVVAMLAQILMQAGGLGVEELDDDER</sequence>
<dbReference type="PATRIC" id="fig|298794.3.peg.4056"/>
<accession>A0A0J6S2H3</accession>
<keyword evidence="2" id="KW-1185">Reference proteome</keyword>
<dbReference type="Proteomes" id="UP000035955">
    <property type="component" value="Unassembled WGS sequence"/>
</dbReference>
<evidence type="ECO:0000313" key="2">
    <source>
        <dbReference type="Proteomes" id="UP000035955"/>
    </source>
</evidence>
<dbReference type="OrthoDB" id="7872777at2"/>
<evidence type="ECO:0000313" key="1">
    <source>
        <dbReference type="EMBL" id="KMO29385.1"/>
    </source>
</evidence>
<dbReference type="EMBL" id="LABY01000258">
    <property type="protein sequence ID" value="KMO29385.1"/>
    <property type="molecule type" value="Genomic_DNA"/>
</dbReference>
<gene>
    <name evidence="1" type="ORF">VQ02_29805</name>
</gene>
<proteinExistence type="predicted"/>
<reference evidence="1 2" key="1">
    <citation type="submission" date="2015-03" db="EMBL/GenBank/DDBJ databases">
        <title>Genome sequencing of Methylobacterium variabile DSM 16961.</title>
        <authorList>
            <person name="Chaudhry V."/>
            <person name="Patil P.B."/>
        </authorList>
    </citation>
    <scope>NUCLEOTIDE SEQUENCE [LARGE SCALE GENOMIC DNA]</scope>
    <source>
        <strain evidence="1 2">DSM 16961</strain>
    </source>
</reference>
<dbReference type="AlphaFoldDB" id="A0A0J6S2H3"/>
<name>A0A0J6S2H3_9HYPH</name>
<comment type="caution">
    <text evidence="1">The sequence shown here is derived from an EMBL/GenBank/DDBJ whole genome shotgun (WGS) entry which is preliminary data.</text>
</comment>
<dbReference type="RefSeq" id="WP_048447860.1">
    <property type="nucleotide sequence ID" value="NZ_LABY01000258.1"/>
</dbReference>